<feature type="transmembrane region" description="Helical" evidence="1">
    <location>
        <begin position="97"/>
        <end position="115"/>
    </location>
</feature>
<dbReference type="RefSeq" id="WP_120204026.1">
    <property type="nucleotide sequence ID" value="NZ_CP032514.1"/>
</dbReference>
<keyword evidence="3" id="KW-1185">Reference proteome</keyword>
<feature type="transmembrane region" description="Helical" evidence="1">
    <location>
        <begin position="62"/>
        <end position="85"/>
    </location>
</feature>
<evidence type="ECO:0000256" key="1">
    <source>
        <dbReference type="SAM" id="Phobius"/>
    </source>
</evidence>
<name>A0ABM6Z2Z5_9ACTO</name>
<dbReference type="Pfam" id="PF13630">
    <property type="entry name" value="SdpI"/>
    <property type="match status" value="1"/>
</dbReference>
<accession>A0ABM6Z2Z5</accession>
<feature type="transmembrane region" description="Helical" evidence="1">
    <location>
        <begin position="12"/>
        <end position="30"/>
    </location>
</feature>
<gene>
    <name evidence="2" type="ORF">D5R93_04440</name>
</gene>
<evidence type="ECO:0000313" key="3">
    <source>
        <dbReference type="Proteomes" id="UP000273001"/>
    </source>
</evidence>
<dbReference type="EMBL" id="CP032514">
    <property type="protein sequence ID" value="AYD89495.1"/>
    <property type="molecule type" value="Genomic_DNA"/>
</dbReference>
<sequence>MGGLVRGELLGAGLLVAAFIPVLLWMFVVCRRGTLPRSGIVGIRTWNVLKSERTWTEIHRRYAVIFLVDGLLLGVAALLFFLGGMSFIEPEVVGGQLVWVAVLIIVVTIVSAISAEIHAWILNRQAQPTGDDARVK</sequence>
<keyword evidence="1" id="KW-0472">Membrane</keyword>
<evidence type="ECO:0000313" key="2">
    <source>
        <dbReference type="EMBL" id="AYD89495.1"/>
    </source>
</evidence>
<protein>
    <submittedName>
        <fullName evidence="2">SdpI family protein</fullName>
    </submittedName>
</protein>
<dbReference type="Proteomes" id="UP000273001">
    <property type="component" value="Chromosome"/>
</dbReference>
<dbReference type="InterPro" id="IPR025962">
    <property type="entry name" value="SdpI/YhfL"/>
</dbReference>
<proteinExistence type="predicted"/>
<keyword evidence="1" id="KW-0812">Transmembrane</keyword>
<reference evidence="2 3" key="1">
    <citation type="submission" date="2018-09" db="EMBL/GenBank/DDBJ databases">
        <authorList>
            <person name="Li J."/>
        </authorList>
    </citation>
    <scope>NUCLEOTIDE SEQUENCE [LARGE SCALE GENOMIC DNA]</scope>
    <source>
        <strain evidence="2 3">2129</strain>
    </source>
</reference>
<organism evidence="2 3">
    <name type="scientific">Actinomyces lilanjuaniae</name>
    <dbReference type="NCBI Taxonomy" id="2321394"/>
    <lineage>
        <taxon>Bacteria</taxon>
        <taxon>Bacillati</taxon>
        <taxon>Actinomycetota</taxon>
        <taxon>Actinomycetes</taxon>
        <taxon>Actinomycetales</taxon>
        <taxon>Actinomycetaceae</taxon>
        <taxon>Actinomyces</taxon>
    </lineage>
</organism>
<keyword evidence="1" id="KW-1133">Transmembrane helix</keyword>